<dbReference type="SMART" id="SM00130">
    <property type="entry name" value="KR"/>
    <property type="match status" value="1"/>
</dbReference>
<feature type="region of interest" description="Disordered" evidence="8">
    <location>
        <begin position="444"/>
        <end position="470"/>
    </location>
</feature>
<dbReference type="SUPFAM" id="SSF57440">
    <property type="entry name" value="Kringle-like"/>
    <property type="match status" value="1"/>
</dbReference>
<dbReference type="Pfam" id="PF00102">
    <property type="entry name" value="Y_phosphatase"/>
    <property type="match status" value="2"/>
</dbReference>
<dbReference type="InterPro" id="IPR000242">
    <property type="entry name" value="PTP_cat"/>
</dbReference>
<sequence>MKWRSIFLLLFFVYITKTYSANVCKSGTFGWHCKFSCYCKEGDCDPVTGSCPTGCIPNRYGPGCQLLSVFRYSEKAHGYLGNTDRAMNGDKCLPWNNPVFIEFFGLKATDFPDKEIPGAVCRNPVNNINTGLTDKGPWCFTGLIDKPNYMSSCDIPLRGCDPGRFGEMCEFECHCKNEEPCSRLGSCPSGCHPGWVNTTCQTHCEVGSYGDDCKSMCGNCKISPCDFETGLCDGGCSAGWKGARCKSGCAHGEYGENCVEICGSCLEGSCDPKTGHCVRGCKDGYIGTLCKTECSPGWYGTNCSRPCGHCATGSCHFVTGECLSGCSPGWQGKQCLEVCDDFTFGENCSTKCGACRDQLPCHKETGLCEGGCQPEFIGDLCVDLAPRESQDETSVGSIIGGVLAVLVIIAVIVAVVLVIRWRRLHNVGLNKKVKSVEEQRASDFTRSKETDGLIANESSTSEHLDDTDPNLNEPIYANVNTKKQSSPIKLEDLFDYIRKNKMNECEGFKKEFNELPHGLMALCDEAKKPMNKPKNRYGNITAYDHSRVVLDPLPNDPHSDYINANFIDGYHRKEAYIASQGPTKVMIRDFWRMVWQKRVCKIVMLTNLMEACKKKCEQYWSEEGAGKYGDISVEMLDTAVFNDFTIRTFKVAASGSSRIVKQFHFTSWSDHGALIYPTPLLTFRRKVRMYSPDSTAPVIIHCSAGIGRSGTYIALDYLLDQAKNEGIVDILKCAQLMRANRINMIQTWEQYVFVYETLLEASQAGETTIPHSAFRAQYEELCKQPEDGGPTKMEEQFKVLQRLTTSIDSSQFKEALEPENVSKNRVKNILPAKRCRPNLYTQVEGCNNYINAMFLPGYLHKDSFIVTQMPLPNTVADFWRMLYDYNSHTVVMLNEFDRNDKSCALYWPEEYGYTVEYDPLSIELLSSTEDNNVSIRIFKLSNRIKKEERAIKQFQLKTWTEGQIVPSNLDSMIEVIEMVYDWMKQNGKGPITVHCMNGAKKSGLFCGINLMFERMQRDHEVDVFQTLKSIRVNRPQFIEDIEQYQFCYQMALKYLDYNDL</sequence>
<comment type="similarity">
    <text evidence="1">Belongs to the protein-tyrosine phosphatase family.</text>
</comment>
<feature type="domain" description="Tyrosine specific protein phosphatases" evidence="12">
    <location>
        <begin position="681"/>
        <end position="752"/>
    </location>
</feature>
<evidence type="ECO:0000256" key="8">
    <source>
        <dbReference type="SAM" id="MobiDB-lite"/>
    </source>
</evidence>
<dbReference type="InterPro" id="IPR003595">
    <property type="entry name" value="Tyr_Pase_cat"/>
</dbReference>
<reference evidence="15" key="1">
    <citation type="submission" date="2025-08" db="UniProtKB">
        <authorList>
            <consortium name="RefSeq"/>
        </authorList>
    </citation>
    <scope>IDENTIFICATION</scope>
    <source>
        <tissue evidence="15">Whole sample</tissue>
    </source>
</reference>
<dbReference type="Gene3D" id="3.90.190.10">
    <property type="entry name" value="Protein tyrosine phosphatase superfamily"/>
    <property type="match status" value="2"/>
</dbReference>
<dbReference type="OrthoDB" id="9979034at2759"/>
<dbReference type="GO" id="GO:0004725">
    <property type="term" value="F:protein tyrosine phosphatase activity"/>
    <property type="evidence" value="ECO:0007669"/>
    <property type="project" value="UniProtKB-EC"/>
</dbReference>
<evidence type="ECO:0000259" key="11">
    <source>
        <dbReference type="PROSITE" id="PS50055"/>
    </source>
</evidence>
<organism evidence="14 15">
    <name type="scientific">Crassostrea virginica</name>
    <name type="common">Eastern oyster</name>
    <dbReference type="NCBI Taxonomy" id="6565"/>
    <lineage>
        <taxon>Eukaryota</taxon>
        <taxon>Metazoa</taxon>
        <taxon>Spiralia</taxon>
        <taxon>Lophotrochozoa</taxon>
        <taxon>Mollusca</taxon>
        <taxon>Bivalvia</taxon>
        <taxon>Autobranchia</taxon>
        <taxon>Pteriomorphia</taxon>
        <taxon>Ostreida</taxon>
        <taxon>Ostreoidea</taxon>
        <taxon>Ostreidae</taxon>
        <taxon>Crassostrea</taxon>
    </lineage>
</organism>
<dbReference type="PROSITE" id="PS00383">
    <property type="entry name" value="TYR_PHOSPHATASE_1"/>
    <property type="match status" value="1"/>
</dbReference>
<keyword evidence="3" id="KW-0378">Hydrolase</keyword>
<feature type="signal peptide" evidence="10">
    <location>
        <begin position="1"/>
        <end position="20"/>
    </location>
</feature>
<evidence type="ECO:0000256" key="3">
    <source>
        <dbReference type="ARBA" id="ARBA00022801"/>
    </source>
</evidence>
<dbReference type="PROSITE" id="PS50070">
    <property type="entry name" value="KRINGLE_2"/>
    <property type="match status" value="1"/>
</dbReference>
<feature type="chain" id="PRO_5034206488" description="protein-tyrosine-phosphatase" evidence="10">
    <location>
        <begin position="21"/>
        <end position="1060"/>
    </location>
</feature>
<proteinExistence type="inferred from homology"/>
<dbReference type="AlphaFoldDB" id="A0A8B8CNL7"/>
<evidence type="ECO:0000313" key="14">
    <source>
        <dbReference type="Proteomes" id="UP000694844"/>
    </source>
</evidence>
<evidence type="ECO:0000256" key="5">
    <source>
        <dbReference type="ARBA" id="ARBA00023157"/>
    </source>
</evidence>
<dbReference type="GeneID" id="111120737"/>
<dbReference type="PROSITE" id="PS50056">
    <property type="entry name" value="TYR_PHOSPHATASE_2"/>
    <property type="match status" value="2"/>
</dbReference>
<evidence type="ECO:0000256" key="4">
    <source>
        <dbReference type="ARBA" id="ARBA00022912"/>
    </source>
</evidence>
<feature type="domain" description="Kringle" evidence="13">
    <location>
        <begin position="72"/>
        <end position="160"/>
    </location>
</feature>
<evidence type="ECO:0000256" key="10">
    <source>
        <dbReference type="SAM" id="SignalP"/>
    </source>
</evidence>
<comment type="caution">
    <text evidence="7">Lacks conserved residue(s) required for the propagation of feature annotation.</text>
</comment>
<name>A0A8B8CNL7_CRAVI</name>
<dbReference type="SUPFAM" id="SSF52799">
    <property type="entry name" value="(Phosphotyrosine protein) phosphatases II"/>
    <property type="match status" value="2"/>
</dbReference>
<keyword evidence="5" id="KW-1015">Disulfide bond</keyword>
<evidence type="ECO:0000313" key="15">
    <source>
        <dbReference type="RefSeq" id="XP_022317380.1"/>
    </source>
</evidence>
<dbReference type="PANTHER" id="PTHR19134:SF562">
    <property type="entry name" value="PROTEIN-TYROSINE-PHOSPHATASE"/>
    <property type="match status" value="1"/>
</dbReference>
<keyword evidence="9" id="KW-0472">Membrane</keyword>
<dbReference type="PRINTS" id="PR00700">
    <property type="entry name" value="PRTYPHPHTASE"/>
</dbReference>
<dbReference type="SMART" id="SM00404">
    <property type="entry name" value="PTPc_motif"/>
    <property type="match status" value="2"/>
</dbReference>
<comment type="catalytic activity">
    <reaction evidence="6">
        <text>O-phospho-L-tyrosyl-[protein] + H2O = L-tyrosyl-[protein] + phosphate</text>
        <dbReference type="Rhea" id="RHEA:10684"/>
        <dbReference type="Rhea" id="RHEA-COMP:10136"/>
        <dbReference type="Rhea" id="RHEA-COMP:20101"/>
        <dbReference type="ChEBI" id="CHEBI:15377"/>
        <dbReference type="ChEBI" id="CHEBI:43474"/>
        <dbReference type="ChEBI" id="CHEBI:46858"/>
        <dbReference type="ChEBI" id="CHEBI:61978"/>
        <dbReference type="EC" id="3.1.3.48"/>
    </reaction>
</comment>
<keyword evidence="9" id="KW-1133">Transmembrane helix</keyword>
<protein>
    <recommendedName>
        <fullName evidence="2">protein-tyrosine-phosphatase</fullName>
        <ecNumber evidence="2">3.1.3.48</ecNumber>
    </recommendedName>
</protein>
<dbReference type="InterPro" id="IPR016130">
    <property type="entry name" value="Tyr_Pase_AS"/>
</dbReference>
<feature type="domain" description="Tyrosine-protein phosphatase" evidence="11">
    <location>
        <begin position="793"/>
        <end position="1054"/>
    </location>
</feature>
<accession>A0A8B8CNL7</accession>
<dbReference type="RefSeq" id="XP_022317380.1">
    <property type="nucleotide sequence ID" value="XM_022461672.1"/>
</dbReference>
<dbReference type="SMART" id="SM00194">
    <property type="entry name" value="PTPc"/>
    <property type="match status" value="2"/>
</dbReference>
<dbReference type="InterPro" id="IPR000387">
    <property type="entry name" value="Tyr_Pase_dom"/>
</dbReference>
<dbReference type="InterPro" id="IPR029021">
    <property type="entry name" value="Prot-tyrosine_phosphatase-like"/>
</dbReference>
<dbReference type="InterPro" id="IPR000001">
    <property type="entry name" value="Kringle"/>
</dbReference>
<evidence type="ECO:0000256" key="1">
    <source>
        <dbReference type="ARBA" id="ARBA00009580"/>
    </source>
</evidence>
<evidence type="ECO:0000256" key="7">
    <source>
        <dbReference type="PROSITE-ProRule" id="PRU00121"/>
    </source>
</evidence>
<keyword evidence="9" id="KW-0812">Transmembrane</keyword>
<dbReference type="PANTHER" id="PTHR19134">
    <property type="entry name" value="RECEPTOR-TYPE TYROSINE-PROTEIN PHOSPHATASE"/>
    <property type="match status" value="1"/>
</dbReference>
<dbReference type="FunFam" id="3.90.190.10:FF:000062">
    <property type="entry name" value="Receptor-type tyrosine-protein phosphatase kappa"/>
    <property type="match status" value="1"/>
</dbReference>
<keyword evidence="10" id="KW-0732">Signal</keyword>
<keyword evidence="4" id="KW-0904">Protein phosphatase</keyword>
<dbReference type="InterPro" id="IPR050348">
    <property type="entry name" value="Protein-Tyr_Phosphatase"/>
</dbReference>
<keyword evidence="7" id="KW-0420">Kringle</keyword>
<dbReference type="PROSITE" id="PS50055">
    <property type="entry name" value="TYR_PHOSPHATASE_PTP"/>
    <property type="match status" value="2"/>
</dbReference>
<evidence type="ECO:0000259" key="12">
    <source>
        <dbReference type="PROSITE" id="PS50056"/>
    </source>
</evidence>
<feature type="domain" description="Tyrosine specific protein phosphatases" evidence="12">
    <location>
        <begin position="970"/>
        <end position="1045"/>
    </location>
</feature>
<gene>
    <name evidence="15" type="primary">LOC111120737</name>
</gene>
<dbReference type="KEGG" id="cvn:111120737"/>
<evidence type="ECO:0000259" key="13">
    <source>
        <dbReference type="PROSITE" id="PS50070"/>
    </source>
</evidence>
<dbReference type="Gene3D" id="2.170.300.10">
    <property type="entry name" value="Tie2 ligand-binding domain superfamily"/>
    <property type="match status" value="2"/>
</dbReference>
<evidence type="ECO:0000256" key="6">
    <source>
        <dbReference type="ARBA" id="ARBA00051722"/>
    </source>
</evidence>
<dbReference type="Proteomes" id="UP000694844">
    <property type="component" value="Chromosome 2"/>
</dbReference>
<dbReference type="EC" id="3.1.3.48" evidence="2"/>
<dbReference type="FunFam" id="3.90.190.10:FF:000102">
    <property type="entry name" value="Receptor-type tyrosine-protein phosphatase"/>
    <property type="match status" value="1"/>
</dbReference>
<feature type="domain" description="Tyrosine-protein phosphatase" evidence="11">
    <location>
        <begin position="508"/>
        <end position="761"/>
    </location>
</feature>
<feature type="transmembrane region" description="Helical" evidence="9">
    <location>
        <begin position="398"/>
        <end position="419"/>
    </location>
</feature>
<evidence type="ECO:0000256" key="2">
    <source>
        <dbReference type="ARBA" id="ARBA00013064"/>
    </source>
</evidence>
<keyword evidence="14" id="KW-1185">Reference proteome</keyword>
<dbReference type="InterPro" id="IPR013806">
    <property type="entry name" value="Kringle-like"/>
</dbReference>
<evidence type="ECO:0000256" key="9">
    <source>
        <dbReference type="SAM" id="Phobius"/>
    </source>
</evidence>